<accession>A0A0S8FS67</accession>
<dbReference type="AlphaFoldDB" id="A0A0S8FS67"/>
<name>A0A0S8FS67_UNCW3</name>
<organism evidence="1 2">
    <name type="scientific">candidate division WOR_3 bacterium SM23_42</name>
    <dbReference type="NCBI Taxonomy" id="1703779"/>
    <lineage>
        <taxon>Bacteria</taxon>
        <taxon>Bacteria division WOR-3</taxon>
    </lineage>
</organism>
<proteinExistence type="predicted"/>
<dbReference type="EMBL" id="LJUJ01000022">
    <property type="protein sequence ID" value="KPK62906.1"/>
    <property type="molecule type" value="Genomic_DNA"/>
</dbReference>
<evidence type="ECO:0008006" key="3">
    <source>
        <dbReference type="Google" id="ProtNLM"/>
    </source>
</evidence>
<evidence type="ECO:0000313" key="1">
    <source>
        <dbReference type="EMBL" id="KPK62906.1"/>
    </source>
</evidence>
<dbReference type="Proteomes" id="UP000051373">
    <property type="component" value="Unassembled WGS sequence"/>
</dbReference>
<protein>
    <recommendedName>
        <fullName evidence="3">Sialidase domain-containing protein</fullName>
    </recommendedName>
</protein>
<reference evidence="1 2" key="1">
    <citation type="journal article" date="2015" name="Microbiome">
        <title>Genomic resolution of linkages in carbon, nitrogen, and sulfur cycling among widespread estuary sediment bacteria.</title>
        <authorList>
            <person name="Baker B.J."/>
            <person name="Lazar C.S."/>
            <person name="Teske A.P."/>
            <person name="Dick G.J."/>
        </authorList>
    </citation>
    <scope>NUCLEOTIDE SEQUENCE [LARGE SCALE GENOMIC DNA]</scope>
    <source>
        <strain evidence="1">SM23_42</strain>
    </source>
</reference>
<sequence>MLSVIFVAALIASLTSVTSHSHKREYMDDQTNCIATHRVLPQRQGNAVLVDSGTPYSAWTNIQHCLAFDPITSGLQFVCRNYDPTGHINVHQTNAAFSLWVHDMQIYQAEYGNARYPASIASPDGPYICFPFLNPLTGTWGSVCAQYEEGGWYSSFWAYPVDLGGGIGSPKSIGAELPTGDLVFVLYNVDHTISYYTMSADLNNTVASGILASNCQIWGIDCNGGICYVFWYDLTDLSVWYRTTTDGIDWSFAAHWALTYPTPFTHNVLFMPQMAVTDEGDPMLIFDLYDLDDASFPYNAKTYVSTASSDTSIQVSDDSYATSWYPTIAAGSEIVILMHVWTNGLEDSLARHDLFIRASSDNGNSWSLPVNLTENEPNRPGLAQLAKRFDPVGRNLCYFYGIDLVVDWDILWQIFFDMYR</sequence>
<gene>
    <name evidence="1" type="ORF">AMJ83_09055</name>
</gene>
<comment type="caution">
    <text evidence="1">The sequence shown here is derived from an EMBL/GenBank/DDBJ whole genome shotgun (WGS) entry which is preliminary data.</text>
</comment>
<evidence type="ECO:0000313" key="2">
    <source>
        <dbReference type="Proteomes" id="UP000051373"/>
    </source>
</evidence>